<dbReference type="InterPro" id="IPR001906">
    <property type="entry name" value="Terpene_synth_N"/>
</dbReference>
<comment type="cofactor">
    <cofactor evidence="1">
        <name>Mg(2+)</name>
        <dbReference type="ChEBI" id="CHEBI:18420"/>
    </cofactor>
</comment>
<keyword evidence="2" id="KW-0479">Metal-binding</keyword>
<dbReference type="GO" id="GO:0016102">
    <property type="term" value="P:diterpenoid biosynthetic process"/>
    <property type="evidence" value="ECO:0007669"/>
    <property type="project" value="InterPro"/>
</dbReference>
<evidence type="ECO:0000256" key="1">
    <source>
        <dbReference type="ARBA" id="ARBA00001946"/>
    </source>
</evidence>
<evidence type="ECO:0000313" key="8">
    <source>
        <dbReference type="Proteomes" id="UP000734854"/>
    </source>
</evidence>
<dbReference type="SFLD" id="SFLDS00005">
    <property type="entry name" value="Isoprenoid_Synthase_Type_I"/>
    <property type="match status" value="1"/>
</dbReference>
<evidence type="ECO:0000259" key="6">
    <source>
        <dbReference type="Pfam" id="PF03936"/>
    </source>
</evidence>
<dbReference type="PANTHER" id="PTHR31225">
    <property type="entry name" value="OS04G0344100 PROTEIN-RELATED"/>
    <property type="match status" value="1"/>
</dbReference>
<feature type="domain" description="Terpene synthase N-terminal" evidence="5">
    <location>
        <begin position="28"/>
        <end position="198"/>
    </location>
</feature>
<evidence type="ECO:0000259" key="5">
    <source>
        <dbReference type="Pfam" id="PF01397"/>
    </source>
</evidence>
<dbReference type="InterPro" id="IPR044814">
    <property type="entry name" value="Terpene_cyclase_plant_C1"/>
</dbReference>
<dbReference type="InterPro" id="IPR005630">
    <property type="entry name" value="Terpene_synthase_metal-bd"/>
</dbReference>
<accession>A0A8J5BZA1</accession>
<evidence type="ECO:0000256" key="2">
    <source>
        <dbReference type="ARBA" id="ARBA00022723"/>
    </source>
</evidence>
<organism evidence="7 8">
    <name type="scientific">Zingiber officinale</name>
    <name type="common">Ginger</name>
    <name type="synonym">Amomum zingiber</name>
    <dbReference type="NCBI Taxonomy" id="94328"/>
    <lineage>
        <taxon>Eukaryota</taxon>
        <taxon>Viridiplantae</taxon>
        <taxon>Streptophyta</taxon>
        <taxon>Embryophyta</taxon>
        <taxon>Tracheophyta</taxon>
        <taxon>Spermatophyta</taxon>
        <taxon>Magnoliopsida</taxon>
        <taxon>Liliopsida</taxon>
        <taxon>Zingiberales</taxon>
        <taxon>Zingiberaceae</taxon>
        <taxon>Zingiber</taxon>
    </lineage>
</organism>
<sequence length="548" mass="64236">MQRSSWLHPKFVASLHNSSSRNPLHFRKQQTTKPYHYNDHQKSLCLRHTDKLQEVRRIVDETRGEKETLFLIDSLQKLCVDYHFEEEIEAKMHSLYEKQLKIIDGEPNNIVEVSLLFRLLRQAQYPISTDVFYRFLDSSGEFMASLANEMEGLISLFEASNLNFGGELMLYRANEFSRIHLKPYRTSLDTDLAVHIKQILENPYHLTLQRFKARQILDNNTSKSYYNFNIVELGKMDFTMIQSLHQKELKEVTRWWKESGLDQELVFARVQPLKWFIWPMTCLPNPKFSKYRIVLSKVIAFVYLLDDIFDVEGSLDELYLFTQAIERWDHSSMNSLPDYMRACFKVLQDTINEIAQIVVEEHGWNPIEYLKKSWIQLSKAFLVEAKWLIEDEVPTIDDYMKTSTISCGVPLVLVHIYFLLGHGATGDLLENLPNLISCPTRILRLWDDLGSAKDEEQKGRDGSLLASLRKENPHWSSQVARGKVMQMIEEAWEELNKESFSPSASMFSRDFVIGCLNTARMVRVMYNYNEEHKLPMLKEYINLLSKQV</sequence>
<keyword evidence="8" id="KW-1185">Reference proteome</keyword>
<dbReference type="SFLD" id="SFLDG01019">
    <property type="entry name" value="Terpene_Cyclase_Like_1_C_Termi"/>
    <property type="match status" value="1"/>
</dbReference>
<feature type="domain" description="Terpene synthase metal-binding" evidence="6">
    <location>
        <begin position="257"/>
        <end position="494"/>
    </location>
</feature>
<evidence type="ECO:0000256" key="3">
    <source>
        <dbReference type="ARBA" id="ARBA00022842"/>
    </source>
</evidence>
<evidence type="ECO:0008006" key="9">
    <source>
        <dbReference type="Google" id="ProtNLM"/>
    </source>
</evidence>
<protein>
    <recommendedName>
        <fullName evidence="9">Linalool synthase</fullName>
    </recommendedName>
</protein>
<dbReference type="PANTHER" id="PTHR31225:SF0">
    <property type="entry name" value="S-(+)-LINALOOL SYNTHASE, CHLOROPLASTIC"/>
    <property type="match status" value="1"/>
</dbReference>
<evidence type="ECO:0000256" key="4">
    <source>
        <dbReference type="ARBA" id="ARBA00023239"/>
    </source>
</evidence>
<name>A0A8J5BZA1_ZINOF</name>
<proteinExistence type="predicted"/>
<dbReference type="AlphaFoldDB" id="A0A8J5BZA1"/>
<dbReference type="Pfam" id="PF01397">
    <property type="entry name" value="Terpene_synth"/>
    <property type="match status" value="1"/>
</dbReference>
<dbReference type="Pfam" id="PF03936">
    <property type="entry name" value="Terpene_synth_C"/>
    <property type="match status" value="1"/>
</dbReference>
<dbReference type="Proteomes" id="UP000734854">
    <property type="component" value="Unassembled WGS sequence"/>
</dbReference>
<evidence type="ECO:0000313" key="7">
    <source>
        <dbReference type="EMBL" id="KAG6468176.1"/>
    </source>
</evidence>
<dbReference type="OrthoDB" id="672026at2759"/>
<dbReference type="InterPro" id="IPR034741">
    <property type="entry name" value="Terpene_cyclase-like_1_C"/>
</dbReference>
<reference evidence="7 8" key="1">
    <citation type="submission" date="2020-08" db="EMBL/GenBank/DDBJ databases">
        <title>Plant Genome Project.</title>
        <authorList>
            <person name="Zhang R.-G."/>
        </authorList>
    </citation>
    <scope>NUCLEOTIDE SEQUENCE [LARGE SCALE GENOMIC DNA]</scope>
    <source>
        <tissue evidence="7">Rhizome</tissue>
    </source>
</reference>
<keyword evidence="3" id="KW-0460">Magnesium</keyword>
<dbReference type="InterPro" id="IPR050148">
    <property type="entry name" value="Terpene_synthase-like"/>
</dbReference>
<dbReference type="GO" id="GO:0010333">
    <property type="term" value="F:terpene synthase activity"/>
    <property type="evidence" value="ECO:0007669"/>
    <property type="project" value="InterPro"/>
</dbReference>
<dbReference type="GO" id="GO:0000287">
    <property type="term" value="F:magnesium ion binding"/>
    <property type="evidence" value="ECO:0007669"/>
    <property type="project" value="InterPro"/>
</dbReference>
<gene>
    <name evidence="7" type="ORF">ZIOFF_072747</name>
</gene>
<dbReference type="EMBL" id="JACMSC010000022">
    <property type="protein sequence ID" value="KAG6468176.1"/>
    <property type="molecule type" value="Genomic_DNA"/>
</dbReference>
<keyword evidence="4" id="KW-0456">Lyase</keyword>
<dbReference type="CDD" id="cd00684">
    <property type="entry name" value="Terpene_cyclase_plant_C1"/>
    <property type="match status" value="1"/>
</dbReference>
<comment type="caution">
    <text evidence="7">The sequence shown here is derived from an EMBL/GenBank/DDBJ whole genome shotgun (WGS) entry which is preliminary data.</text>
</comment>